<dbReference type="AlphaFoldDB" id="A0AAE0NZN2"/>
<reference evidence="2" key="1">
    <citation type="journal article" date="2023" name="Mol. Phylogenet. Evol.">
        <title>Genome-scale phylogeny and comparative genomics of the fungal order Sordariales.</title>
        <authorList>
            <person name="Hensen N."/>
            <person name="Bonometti L."/>
            <person name="Westerberg I."/>
            <person name="Brannstrom I.O."/>
            <person name="Guillou S."/>
            <person name="Cros-Aarteil S."/>
            <person name="Calhoun S."/>
            <person name="Haridas S."/>
            <person name="Kuo A."/>
            <person name="Mondo S."/>
            <person name="Pangilinan J."/>
            <person name="Riley R."/>
            <person name="LaButti K."/>
            <person name="Andreopoulos B."/>
            <person name="Lipzen A."/>
            <person name="Chen C."/>
            <person name="Yan M."/>
            <person name="Daum C."/>
            <person name="Ng V."/>
            <person name="Clum A."/>
            <person name="Steindorff A."/>
            <person name="Ohm R.A."/>
            <person name="Martin F."/>
            <person name="Silar P."/>
            <person name="Natvig D.O."/>
            <person name="Lalanne C."/>
            <person name="Gautier V."/>
            <person name="Ament-Velasquez S.L."/>
            <person name="Kruys A."/>
            <person name="Hutchinson M.I."/>
            <person name="Powell A.J."/>
            <person name="Barry K."/>
            <person name="Miller A.N."/>
            <person name="Grigoriev I.V."/>
            <person name="Debuchy R."/>
            <person name="Gladieux P."/>
            <person name="Hiltunen Thoren M."/>
            <person name="Johannesson H."/>
        </authorList>
    </citation>
    <scope>NUCLEOTIDE SEQUENCE</scope>
    <source>
        <strain evidence="2">CBS 232.78</strain>
    </source>
</reference>
<evidence type="ECO:0000256" key="1">
    <source>
        <dbReference type="SAM" id="MobiDB-lite"/>
    </source>
</evidence>
<sequence length="281" mass="31307">MESHPLFLSPALPTEVLWYIIHCCTFPTTLVVCSSRVEFLSSLAQDIQHCRDQRDPHEPPVDGTPKKREENWEATGHQHEDEGHRHLSPPQPPDAHKAARAAQLLAAPLYQVAIARHIRIVFIPTVSHLRAFLSVFSAEEDSKISAPPLTEVVHGPSQKAAAAPPLLLIYGFLHVHRDTSEWSVQGMSSTASVFVETAKRVAFQAVVVEPRTWEDDGGQVHAEEMLADMMPVLSGSSRRTGPDLEGSGWTGRTVDVRRVLGRWFRFQPGDWETPSVADFEH</sequence>
<name>A0AAE0NZN2_9PEZI</name>
<protein>
    <submittedName>
        <fullName evidence="2">Uncharacterized protein</fullName>
    </submittedName>
</protein>
<reference evidence="2" key="2">
    <citation type="submission" date="2023-06" db="EMBL/GenBank/DDBJ databases">
        <authorList>
            <consortium name="Lawrence Berkeley National Laboratory"/>
            <person name="Haridas S."/>
            <person name="Hensen N."/>
            <person name="Bonometti L."/>
            <person name="Westerberg I."/>
            <person name="Brannstrom I.O."/>
            <person name="Guillou S."/>
            <person name="Cros-Aarteil S."/>
            <person name="Calhoun S."/>
            <person name="Kuo A."/>
            <person name="Mondo S."/>
            <person name="Pangilinan J."/>
            <person name="Riley R."/>
            <person name="LaButti K."/>
            <person name="Andreopoulos B."/>
            <person name="Lipzen A."/>
            <person name="Chen C."/>
            <person name="Yanf M."/>
            <person name="Daum C."/>
            <person name="Ng V."/>
            <person name="Clum A."/>
            <person name="Steindorff A."/>
            <person name="Ohm R."/>
            <person name="Martin F."/>
            <person name="Silar P."/>
            <person name="Natvig D."/>
            <person name="Lalanne C."/>
            <person name="Gautier V."/>
            <person name="Ament-velasquez S.L."/>
            <person name="Kruys A."/>
            <person name="Hutchinson M.I."/>
            <person name="Powell A.J."/>
            <person name="Barry K."/>
            <person name="Miller A.N."/>
            <person name="Grigoriev I.V."/>
            <person name="Debuchy R."/>
            <person name="Gladieux P."/>
            <person name="Thoren M.H."/>
            <person name="Johannesson H."/>
        </authorList>
    </citation>
    <scope>NUCLEOTIDE SEQUENCE</scope>
    <source>
        <strain evidence="2">CBS 232.78</strain>
    </source>
</reference>
<proteinExistence type="predicted"/>
<dbReference type="Proteomes" id="UP001285441">
    <property type="component" value="Unassembled WGS sequence"/>
</dbReference>
<evidence type="ECO:0000313" key="2">
    <source>
        <dbReference type="EMBL" id="KAK3390659.1"/>
    </source>
</evidence>
<feature type="region of interest" description="Disordered" evidence="1">
    <location>
        <begin position="49"/>
        <end position="97"/>
    </location>
</feature>
<feature type="compositionally biased region" description="Basic and acidic residues" evidence="1">
    <location>
        <begin position="49"/>
        <end position="85"/>
    </location>
</feature>
<evidence type="ECO:0000313" key="3">
    <source>
        <dbReference type="Proteomes" id="UP001285441"/>
    </source>
</evidence>
<organism evidence="2 3">
    <name type="scientific">Podospora didyma</name>
    <dbReference type="NCBI Taxonomy" id="330526"/>
    <lineage>
        <taxon>Eukaryota</taxon>
        <taxon>Fungi</taxon>
        <taxon>Dikarya</taxon>
        <taxon>Ascomycota</taxon>
        <taxon>Pezizomycotina</taxon>
        <taxon>Sordariomycetes</taxon>
        <taxon>Sordariomycetidae</taxon>
        <taxon>Sordariales</taxon>
        <taxon>Podosporaceae</taxon>
        <taxon>Podospora</taxon>
    </lineage>
</organism>
<accession>A0AAE0NZN2</accession>
<dbReference type="EMBL" id="JAULSW010000002">
    <property type="protein sequence ID" value="KAK3390659.1"/>
    <property type="molecule type" value="Genomic_DNA"/>
</dbReference>
<keyword evidence="3" id="KW-1185">Reference proteome</keyword>
<gene>
    <name evidence="2" type="ORF">B0H63DRAFT_466236</name>
</gene>
<comment type="caution">
    <text evidence="2">The sequence shown here is derived from an EMBL/GenBank/DDBJ whole genome shotgun (WGS) entry which is preliminary data.</text>
</comment>